<dbReference type="Proteomes" id="UP000095751">
    <property type="component" value="Unassembled WGS sequence"/>
</dbReference>
<dbReference type="Gene3D" id="2.60.40.1180">
    <property type="entry name" value="Golgi alpha-mannosidase II"/>
    <property type="match status" value="1"/>
</dbReference>
<dbReference type="InParanoid" id="A0A1E7FKP1"/>
<evidence type="ECO:0000259" key="1">
    <source>
        <dbReference type="Pfam" id="PF17801"/>
    </source>
</evidence>
<sequence length="165" mass="18459">MDKIWDIISNREVLEINQAYFGDSGGTYNVANETIVLQHDKYKSEVPVYQYLSKPIGLNVVAVLLMNSDDTERMLRTSFDDIPGLADGTSSVHDNGNDNNNDNNDDEYYLVRDMWNHRDMGAFQSSVTMSVGSHDAVFLLIEKRKGTVSAIAKDAVSNSLMVLMN</sequence>
<evidence type="ECO:0000313" key="3">
    <source>
        <dbReference type="Proteomes" id="UP000095751"/>
    </source>
</evidence>
<keyword evidence="3" id="KW-1185">Reference proteome</keyword>
<dbReference type="InterPro" id="IPR013780">
    <property type="entry name" value="Glyco_hydro_b"/>
</dbReference>
<reference evidence="2 3" key="1">
    <citation type="submission" date="2016-09" db="EMBL/GenBank/DDBJ databases">
        <title>Extensive genetic diversity and differential bi-allelic expression allows diatom success in the polar Southern Ocean.</title>
        <authorList>
            <consortium name="DOE Joint Genome Institute"/>
            <person name="Mock T."/>
            <person name="Otillar R.P."/>
            <person name="Strauss J."/>
            <person name="Dupont C."/>
            <person name="Frickenhaus S."/>
            <person name="Maumus F."/>
            <person name="Mcmullan M."/>
            <person name="Sanges R."/>
            <person name="Schmutz J."/>
            <person name="Toseland A."/>
            <person name="Valas R."/>
            <person name="Veluchamy A."/>
            <person name="Ward B.J."/>
            <person name="Allen A."/>
            <person name="Barry K."/>
            <person name="Falciatore A."/>
            <person name="Ferrante M."/>
            <person name="Fortunato A.E."/>
            <person name="Gloeckner G."/>
            <person name="Gruber A."/>
            <person name="Hipkin R."/>
            <person name="Janech M."/>
            <person name="Kroth P."/>
            <person name="Leese F."/>
            <person name="Lindquist E."/>
            <person name="Lyon B.R."/>
            <person name="Martin J."/>
            <person name="Mayer C."/>
            <person name="Parker M."/>
            <person name="Quesneville H."/>
            <person name="Raymond J."/>
            <person name="Uhlig C."/>
            <person name="Valentin K.U."/>
            <person name="Worden A.Z."/>
            <person name="Armbrust E.V."/>
            <person name="Bowler C."/>
            <person name="Green B."/>
            <person name="Moulton V."/>
            <person name="Van Oosterhout C."/>
            <person name="Grigoriev I."/>
        </authorList>
    </citation>
    <scope>NUCLEOTIDE SEQUENCE [LARGE SCALE GENOMIC DNA]</scope>
    <source>
        <strain evidence="2 3">CCMP1102</strain>
    </source>
</reference>
<name>A0A1E7FKP1_9STRA</name>
<dbReference type="SUPFAM" id="SSF51011">
    <property type="entry name" value="Glycosyl hydrolase domain"/>
    <property type="match status" value="1"/>
</dbReference>
<dbReference type="OrthoDB" id="5795902at2759"/>
<protein>
    <recommendedName>
        <fullName evidence="1">Alpha galactosidase C-terminal domain-containing protein</fullName>
    </recommendedName>
</protein>
<gene>
    <name evidence="2" type="ORF">FRACYDRAFT_268424</name>
</gene>
<feature type="domain" description="Alpha galactosidase C-terminal" evidence="1">
    <location>
        <begin position="49"/>
        <end position="140"/>
    </location>
</feature>
<dbReference type="AlphaFoldDB" id="A0A1E7FKP1"/>
<accession>A0A1E7FKP1</accession>
<dbReference type="InterPro" id="IPR041233">
    <property type="entry name" value="Melibiase_C"/>
</dbReference>
<organism evidence="2 3">
    <name type="scientific">Fragilariopsis cylindrus CCMP1102</name>
    <dbReference type="NCBI Taxonomy" id="635003"/>
    <lineage>
        <taxon>Eukaryota</taxon>
        <taxon>Sar</taxon>
        <taxon>Stramenopiles</taxon>
        <taxon>Ochrophyta</taxon>
        <taxon>Bacillariophyta</taxon>
        <taxon>Bacillariophyceae</taxon>
        <taxon>Bacillariophycidae</taxon>
        <taxon>Bacillariales</taxon>
        <taxon>Bacillariaceae</taxon>
        <taxon>Fragilariopsis</taxon>
    </lineage>
</organism>
<dbReference type="KEGG" id="fcy:FRACYDRAFT_268424"/>
<dbReference type="Pfam" id="PF17801">
    <property type="entry name" value="Melibiase_C"/>
    <property type="match status" value="1"/>
</dbReference>
<dbReference type="EMBL" id="KV784356">
    <property type="protein sequence ID" value="OEU18738.1"/>
    <property type="molecule type" value="Genomic_DNA"/>
</dbReference>
<evidence type="ECO:0000313" key="2">
    <source>
        <dbReference type="EMBL" id="OEU18738.1"/>
    </source>
</evidence>
<proteinExistence type="predicted"/>